<evidence type="ECO:0000313" key="2">
    <source>
        <dbReference type="EMBL" id="SHH61968.1"/>
    </source>
</evidence>
<name>A0A1M5UGC1_9GAMM</name>
<dbReference type="AlphaFoldDB" id="A0A1M5UGC1"/>
<dbReference type="Proteomes" id="UP000184268">
    <property type="component" value="Unassembled WGS sequence"/>
</dbReference>
<feature type="region of interest" description="Disordered" evidence="1">
    <location>
        <begin position="67"/>
        <end position="86"/>
    </location>
</feature>
<keyword evidence="3" id="KW-1185">Reference proteome</keyword>
<dbReference type="RefSeq" id="WP_067655189.1">
    <property type="nucleotide sequence ID" value="NZ_FQXG01000003.1"/>
</dbReference>
<proteinExistence type="predicted"/>
<accession>A0A1M5UGC1</accession>
<organism evidence="2 3">
    <name type="scientific">Ferrimonas marina</name>
    <dbReference type="NCBI Taxonomy" id="299255"/>
    <lineage>
        <taxon>Bacteria</taxon>
        <taxon>Pseudomonadati</taxon>
        <taxon>Pseudomonadota</taxon>
        <taxon>Gammaproteobacteria</taxon>
        <taxon>Alteromonadales</taxon>
        <taxon>Ferrimonadaceae</taxon>
        <taxon>Ferrimonas</taxon>
    </lineage>
</organism>
<evidence type="ECO:0000313" key="3">
    <source>
        <dbReference type="Proteomes" id="UP000184268"/>
    </source>
</evidence>
<evidence type="ECO:0000256" key="1">
    <source>
        <dbReference type="SAM" id="MobiDB-lite"/>
    </source>
</evidence>
<sequence>MQIVHVASEHFTALATGVNPTSALMAFQESLLMTGPAIIQCCTPGRLPIDAEILKVEQIDPNTLTGAELDALGPQSDSTPDLKPPRYGRHILQRVEVKVFNW</sequence>
<gene>
    <name evidence="2" type="ORF">SAMN02745129_2555</name>
</gene>
<dbReference type="EMBL" id="FQXG01000003">
    <property type="protein sequence ID" value="SHH61968.1"/>
    <property type="molecule type" value="Genomic_DNA"/>
</dbReference>
<reference evidence="2 3" key="1">
    <citation type="submission" date="2016-11" db="EMBL/GenBank/DDBJ databases">
        <authorList>
            <person name="Jaros S."/>
            <person name="Januszkiewicz K."/>
            <person name="Wedrychowicz H."/>
        </authorList>
    </citation>
    <scope>NUCLEOTIDE SEQUENCE [LARGE SCALE GENOMIC DNA]</scope>
    <source>
        <strain evidence="2 3">DSM 16917</strain>
    </source>
</reference>
<protein>
    <submittedName>
        <fullName evidence="2">Uncharacterized protein</fullName>
    </submittedName>
</protein>